<evidence type="ECO:0008006" key="5">
    <source>
        <dbReference type="Google" id="ProtNLM"/>
    </source>
</evidence>
<feature type="transmembrane region" description="Helical" evidence="2">
    <location>
        <begin position="336"/>
        <end position="360"/>
    </location>
</feature>
<feature type="transmembrane region" description="Helical" evidence="2">
    <location>
        <begin position="227"/>
        <end position="253"/>
    </location>
</feature>
<dbReference type="InterPro" id="IPR021840">
    <property type="entry name" value="DUF3433"/>
</dbReference>
<dbReference type="GeneID" id="27326951"/>
<dbReference type="PANTHER" id="PTHR37544:SF1">
    <property type="entry name" value="PHOSPHORIBOSYLAMINOIMIDAZOLE-SUCCINOCARBOXAMIDE SYNTHASE"/>
    <property type="match status" value="1"/>
</dbReference>
<dbReference type="Proteomes" id="UP000054302">
    <property type="component" value="Unassembled WGS sequence"/>
</dbReference>
<dbReference type="STRING" id="212818.A0A0D1Z011"/>
<protein>
    <recommendedName>
        <fullName evidence="5">Phosphoribosylaminoimidazole-succinocarboxamide synthase</fullName>
    </recommendedName>
</protein>
<feature type="compositionally biased region" description="Pro residues" evidence="1">
    <location>
        <begin position="175"/>
        <end position="193"/>
    </location>
</feature>
<proteinExistence type="predicted"/>
<dbReference type="OMA" id="YLPWCLR"/>
<evidence type="ECO:0000313" key="3">
    <source>
        <dbReference type="EMBL" id="KIV88187.1"/>
    </source>
</evidence>
<feature type="compositionally biased region" description="Polar residues" evidence="1">
    <location>
        <begin position="755"/>
        <end position="767"/>
    </location>
</feature>
<dbReference type="HOGENOM" id="CLU_011750_1_0_1"/>
<dbReference type="OrthoDB" id="3057599at2759"/>
<feature type="transmembrane region" description="Helical" evidence="2">
    <location>
        <begin position="686"/>
        <end position="706"/>
    </location>
</feature>
<dbReference type="EMBL" id="KN847526">
    <property type="protein sequence ID" value="KIV88187.1"/>
    <property type="molecule type" value="Genomic_DNA"/>
</dbReference>
<feature type="transmembrane region" description="Helical" evidence="2">
    <location>
        <begin position="380"/>
        <end position="399"/>
    </location>
</feature>
<dbReference type="VEuPathDB" id="FungiDB:PV10_09106"/>
<dbReference type="PANTHER" id="PTHR37544">
    <property type="entry name" value="SPRAY-RELATED"/>
    <property type="match status" value="1"/>
</dbReference>
<feature type="transmembrane region" description="Helical" evidence="2">
    <location>
        <begin position="573"/>
        <end position="596"/>
    </location>
</feature>
<feature type="region of interest" description="Disordered" evidence="1">
    <location>
        <begin position="134"/>
        <end position="198"/>
    </location>
</feature>
<keyword evidence="2" id="KW-0812">Transmembrane</keyword>
<name>A0A0D1Z011_EXOME</name>
<keyword evidence="4" id="KW-1185">Reference proteome</keyword>
<feature type="region of interest" description="Disordered" evidence="1">
    <location>
        <begin position="1"/>
        <end position="78"/>
    </location>
</feature>
<keyword evidence="2" id="KW-1133">Transmembrane helix</keyword>
<evidence type="ECO:0000313" key="4">
    <source>
        <dbReference type="Proteomes" id="UP000054302"/>
    </source>
</evidence>
<evidence type="ECO:0000256" key="2">
    <source>
        <dbReference type="SAM" id="Phobius"/>
    </source>
</evidence>
<accession>A0A0D1Z011</accession>
<dbReference type="RefSeq" id="XP_016219761.1">
    <property type="nucleotide sequence ID" value="XM_016374217.1"/>
</dbReference>
<feature type="region of interest" description="Disordered" evidence="1">
    <location>
        <begin position="754"/>
        <end position="784"/>
    </location>
</feature>
<feature type="transmembrane region" description="Helical" evidence="2">
    <location>
        <begin position="273"/>
        <end position="294"/>
    </location>
</feature>
<organism evidence="3 4">
    <name type="scientific">Exophiala mesophila</name>
    <name type="common">Black yeast-like fungus</name>
    <dbReference type="NCBI Taxonomy" id="212818"/>
    <lineage>
        <taxon>Eukaryota</taxon>
        <taxon>Fungi</taxon>
        <taxon>Dikarya</taxon>
        <taxon>Ascomycota</taxon>
        <taxon>Pezizomycotina</taxon>
        <taxon>Eurotiomycetes</taxon>
        <taxon>Chaetothyriomycetidae</taxon>
        <taxon>Chaetothyriales</taxon>
        <taxon>Herpotrichiellaceae</taxon>
        <taxon>Exophiala</taxon>
    </lineage>
</organism>
<gene>
    <name evidence="3" type="ORF">PV10_09106</name>
</gene>
<feature type="transmembrane region" description="Helical" evidence="2">
    <location>
        <begin position="648"/>
        <end position="674"/>
    </location>
</feature>
<feature type="transmembrane region" description="Helical" evidence="2">
    <location>
        <begin position="532"/>
        <end position="553"/>
    </location>
</feature>
<feature type="compositionally biased region" description="Polar residues" evidence="1">
    <location>
        <begin position="22"/>
        <end position="34"/>
    </location>
</feature>
<dbReference type="AlphaFoldDB" id="A0A0D1Z011"/>
<dbReference type="Pfam" id="PF11915">
    <property type="entry name" value="DUF3433"/>
    <property type="match status" value="2"/>
</dbReference>
<evidence type="ECO:0000256" key="1">
    <source>
        <dbReference type="SAM" id="MobiDB-lite"/>
    </source>
</evidence>
<reference evidence="3 4" key="1">
    <citation type="submission" date="2015-01" db="EMBL/GenBank/DDBJ databases">
        <title>The Genome Sequence of Exophiala mesophila CBS40295.</title>
        <authorList>
            <consortium name="The Broad Institute Genomics Platform"/>
            <person name="Cuomo C."/>
            <person name="de Hoog S."/>
            <person name="Gorbushina A."/>
            <person name="Stielow B."/>
            <person name="Teixiera M."/>
            <person name="Abouelleil A."/>
            <person name="Chapman S.B."/>
            <person name="Priest M."/>
            <person name="Young S.K."/>
            <person name="Wortman J."/>
            <person name="Nusbaum C."/>
            <person name="Birren B."/>
        </authorList>
    </citation>
    <scope>NUCLEOTIDE SEQUENCE [LARGE SCALE GENOMIC DNA]</scope>
    <source>
        <strain evidence="3 4">CBS 40295</strain>
    </source>
</reference>
<sequence length="839" mass="93869">MNVVADPPIHTVKRTTPEYRRSQSLKSSTASNEYFSDYASDALSHHSDNDASVQSYETPPSRIPSPAEQPYAHDSEMTLPSRPGAIHPAPLNIRASQNAGGERTLRMLSNFDEMSPPTPGIDDTPYIRFAIEQLTRDEDVTGRGRHSTSSPERYANPLASVDELQPTTPESWTPTPSPPPPTPPQQPSSPKPQPVRRKPVAQEIMVPIDLSKELREQLGFVPTPLRLYPLATFLLLILLMIAALIFNLVFASGNHGLYDYDGNASPRYFVFKYLPQLLGSFLLLWLFVVQAAIYRSLPYFSMSSGARRNNILQDFRTIPTNYLFPDLSFFRWREPLLGAASIVFWSTFLTLPLLSCLFQTQWITNDGTPRFRWTTVRGVGWTLVALYSLLSASVLLCLFRFRRSQSAMLWDPVSIADMLCLFRRSNLVSDFEQTEVSPEPGRDIPPRVVRMGFWTTSERADVFHAIGEEFAPIKRLSYRPPLVERSSDALLQSQDKSDLEAQRFSYGSNFARNVHSPFIRYRWVPWFLRDSAVLAWIIAAVLLLIAFLTVSFVNRAVQDGFDPLLSSVTGSGGFSPANFLYSFLPCLLGTVLFLAWQPIDMYFRAAQPFCNLSRPGGADAQHSLLLHYPSQTPAGVVVHALANGDWNVAYVSFIGVLAAWIPTLSGGVFTALHFSERDQVRMVASMPGYIALCVIGGIYALSYLAVWPTRKRYLPHSFNTIAGIMSWLYASPLLDDGLVQNVRTKADLIERFSDSPATPTTGLTGDQGSKEKSRLVRRSRQPARRAGTQYGFGIFVGRDGKEHLGIDRMQRPGSQALMVYNEHDSFEYSTVARKSGSSQ</sequence>
<feature type="compositionally biased region" description="Low complexity" evidence="1">
    <location>
        <begin position="165"/>
        <end position="174"/>
    </location>
</feature>
<keyword evidence="2" id="KW-0472">Membrane</keyword>